<dbReference type="InterPro" id="IPR036249">
    <property type="entry name" value="Thioredoxin-like_sf"/>
</dbReference>
<dbReference type="PANTHER" id="PTHR43601:SF3">
    <property type="entry name" value="THIOREDOXIN, MITOCHONDRIAL"/>
    <property type="match status" value="1"/>
</dbReference>
<proteinExistence type="predicted"/>
<dbReference type="Gene3D" id="3.40.30.10">
    <property type="entry name" value="Glutaredoxin"/>
    <property type="match status" value="1"/>
</dbReference>
<dbReference type="Proteomes" id="UP000754563">
    <property type="component" value="Unassembled WGS sequence"/>
</dbReference>
<dbReference type="SUPFAM" id="SSF52833">
    <property type="entry name" value="Thioredoxin-like"/>
    <property type="match status" value="1"/>
</dbReference>
<evidence type="ECO:0000313" key="2">
    <source>
        <dbReference type="EMBL" id="MCA9385137.1"/>
    </source>
</evidence>
<dbReference type="CDD" id="cd02947">
    <property type="entry name" value="TRX_family"/>
    <property type="match status" value="1"/>
</dbReference>
<sequence>MKNQTIAIVVILLVLVGVGAYFVGAGNLSTQDDVANHGAMMQKGGNGEVMMKKDGTDNDSLEVEDGPVDITDGYVRYSEEAFQEAVDAGMDTVLYFNASWCPMCQALDAEFERVKSEIPDDVVIFKTDYDDEVALKQKHGVTVQHTFVHVDENGDKIGDTWFGGDLNKVLQSINYL</sequence>
<dbReference type="AlphaFoldDB" id="A0A955RK69"/>
<organism evidence="2 3">
    <name type="scientific">Candidatus Dojkabacteria bacterium</name>
    <dbReference type="NCBI Taxonomy" id="2099670"/>
    <lineage>
        <taxon>Bacteria</taxon>
        <taxon>Candidatus Dojkabacteria</taxon>
    </lineage>
</organism>
<feature type="domain" description="Thioredoxin" evidence="1">
    <location>
        <begin position="50"/>
        <end position="176"/>
    </location>
</feature>
<comment type="caution">
    <text evidence="2">The sequence shown here is derived from an EMBL/GenBank/DDBJ whole genome shotgun (WGS) entry which is preliminary data.</text>
</comment>
<dbReference type="PANTHER" id="PTHR43601">
    <property type="entry name" value="THIOREDOXIN, MITOCHONDRIAL"/>
    <property type="match status" value="1"/>
</dbReference>
<accession>A0A955RK69</accession>
<dbReference type="GO" id="GO:0045454">
    <property type="term" value="P:cell redox homeostasis"/>
    <property type="evidence" value="ECO:0007669"/>
    <property type="project" value="TreeGrafter"/>
</dbReference>
<dbReference type="EMBL" id="JAGQLH010000004">
    <property type="protein sequence ID" value="MCA9385137.1"/>
    <property type="molecule type" value="Genomic_DNA"/>
</dbReference>
<dbReference type="PROSITE" id="PS51352">
    <property type="entry name" value="THIOREDOXIN_2"/>
    <property type="match status" value="1"/>
</dbReference>
<dbReference type="InterPro" id="IPR013766">
    <property type="entry name" value="Thioredoxin_domain"/>
</dbReference>
<evidence type="ECO:0000259" key="1">
    <source>
        <dbReference type="PROSITE" id="PS51352"/>
    </source>
</evidence>
<name>A0A955RK69_9BACT</name>
<protein>
    <submittedName>
        <fullName evidence="2">Thioredoxin family protein</fullName>
    </submittedName>
</protein>
<reference evidence="2" key="2">
    <citation type="journal article" date="2021" name="Microbiome">
        <title>Successional dynamics and alternative stable states in a saline activated sludge microbial community over 9 years.</title>
        <authorList>
            <person name="Wang Y."/>
            <person name="Ye J."/>
            <person name="Ju F."/>
            <person name="Liu L."/>
            <person name="Boyd J.A."/>
            <person name="Deng Y."/>
            <person name="Parks D.H."/>
            <person name="Jiang X."/>
            <person name="Yin X."/>
            <person name="Woodcroft B.J."/>
            <person name="Tyson G.W."/>
            <person name="Hugenholtz P."/>
            <person name="Polz M.F."/>
            <person name="Zhang T."/>
        </authorList>
    </citation>
    <scope>NUCLEOTIDE SEQUENCE</scope>
    <source>
        <strain evidence="2">HKST-UBA11</strain>
    </source>
</reference>
<dbReference type="Pfam" id="PF00085">
    <property type="entry name" value="Thioredoxin"/>
    <property type="match status" value="1"/>
</dbReference>
<evidence type="ECO:0000313" key="3">
    <source>
        <dbReference type="Proteomes" id="UP000754563"/>
    </source>
</evidence>
<gene>
    <name evidence="2" type="ORF">KC717_00650</name>
</gene>
<reference evidence="2" key="1">
    <citation type="submission" date="2020-04" db="EMBL/GenBank/DDBJ databases">
        <authorList>
            <person name="Zhang T."/>
        </authorList>
    </citation>
    <scope>NUCLEOTIDE SEQUENCE</scope>
    <source>
        <strain evidence="2">HKST-UBA11</strain>
    </source>
</reference>